<comment type="similarity">
    <text evidence="1 5">Belongs to the eukaryotic ribosomal protein eL21 family.</text>
</comment>
<dbReference type="InterPro" id="IPR008991">
    <property type="entry name" value="Translation_prot_SH3-like_sf"/>
</dbReference>
<organism evidence="6 7">
    <name type="scientific">Fermentimicrarchaeum limneticum</name>
    <dbReference type="NCBI Taxonomy" id="2795018"/>
    <lineage>
        <taxon>Archaea</taxon>
        <taxon>Candidatus Micrarchaeota</taxon>
        <taxon>Candidatus Fermentimicrarchaeales</taxon>
        <taxon>Candidatus Fermentimicrarchaeaceae</taxon>
        <taxon>Candidatus Fermentimicrarchaeum</taxon>
    </lineage>
</organism>
<name>A0A7D6BM28_FERL1</name>
<evidence type="ECO:0000256" key="5">
    <source>
        <dbReference type="HAMAP-Rule" id="MF_00369"/>
    </source>
</evidence>
<keyword evidence="2 5" id="KW-0689">Ribosomal protein</keyword>
<dbReference type="KEGG" id="flt:Sv326_1181"/>
<dbReference type="InterPro" id="IPR022856">
    <property type="entry name" value="Ribosomal_eL21_arc"/>
</dbReference>
<dbReference type="EMBL" id="CP058998">
    <property type="protein sequence ID" value="QLJ53356.1"/>
    <property type="molecule type" value="Genomic_DNA"/>
</dbReference>
<dbReference type="HAMAP" id="MF_00369">
    <property type="entry name" value="Ribosomal_eL21"/>
    <property type="match status" value="1"/>
</dbReference>
<protein>
    <recommendedName>
        <fullName evidence="4 5">Large ribosomal subunit protein eL21</fullName>
    </recommendedName>
</protein>
<evidence type="ECO:0000256" key="3">
    <source>
        <dbReference type="ARBA" id="ARBA00023274"/>
    </source>
</evidence>
<dbReference type="GO" id="GO:0006412">
    <property type="term" value="P:translation"/>
    <property type="evidence" value="ECO:0007669"/>
    <property type="project" value="UniProtKB-UniRule"/>
</dbReference>
<keyword evidence="3 5" id="KW-0687">Ribonucleoprotein</keyword>
<dbReference type="InterPro" id="IPR001147">
    <property type="entry name" value="Ribosomal_eL21"/>
</dbReference>
<dbReference type="Pfam" id="PF01157">
    <property type="entry name" value="Ribosomal_L21e"/>
    <property type="match status" value="1"/>
</dbReference>
<dbReference type="InterPro" id="IPR036948">
    <property type="entry name" value="Ribosomal_eL21_sf"/>
</dbReference>
<proteinExistence type="inferred from homology"/>
<accession>A0A7D6BM28</accession>
<gene>
    <name evidence="5" type="primary">rpl21e</name>
    <name evidence="6" type="ORF">Sv326_1181</name>
</gene>
<evidence type="ECO:0000313" key="6">
    <source>
        <dbReference type="EMBL" id="QLJ53356.1"/>
    </source>
</evidence>
<evidence type="ECO:0000313" key="7">
    <source>
        <dbReference type="Proteomes" id="UP000510821"/>
    </source>
</evidence>
<dbReference type="SUPFAM" id="SSF50104">
    <property type="entry name" value="Translation proteins SH3-like domain"/>
    <property type="match status" value="1"/>
</dbReference>
<evidence type="ECO:0000256" key="2">
    <source>
        <dbReference type="ARBA" id="ARBA00022980"/>
    </source>
</evidence>
<sequence length="92" mass="10729">MRRSKGKFSKRTKCLRKRARKRSLTMQRVLSSFKTGDKVCIDPAPSQEGLPHPRYRGRHAVVLGTRGKYYVIEVRTGKARKKLIIHGMHLRR</sequence>
<evidence type="ECO:0000256" key="1">
    <source>
        <dbReference type="ARBA" id="ARBA00008427"/>
    </source>
</evidence>
<reference evidence="7" key="1">
    <citation type="submission" date="2020-07" db="EMBL/GenBank/DDBJ databases">
        <title>Metabolic diversity and evolutionary history of the archaeal phylum ###Micrarchaeota### uncovered from a freshwater lake metagenome.</title>
        <authorList>
            <person name="Kadnikov V.V."/>
            <person name="Savvichev A.S."/>
            <person name="Mardanov A.V."/>
            <person name="Beletsky A.V."/>
            <person name="Chupakov A.V."/>
            <person name="Kokryatskaya N.M."/>
            <person name="Pimenov N.V."/>
            <person name="Ravin N.V."/>
        </authorList>
    </citation>
    <scope>NUCLEOTIDE SEQUENCE [LARGE SCALE GENOMIC DNA]</scope>
</reference>
<dbReference type="Proteomes" id="UP000510821">
    <property type="component" value="Chromosome"/>
</dbReference>
<dbReference type="GO" id="GO:0003735">
    <property type="term" value="F:structural constituent of ribosome"/>
    <property type="evidence" value="ECO:0007669"/>
    <property type="project" value="InterPro"/>
</dbReference>
<dbReference type="GO" id="GO:1990904">
    <property type="term" value="C:ribonucleoprotein complex"/>
    <property type="evidence" value="ECO:0007669"/>
    <property type="project" value="UniProtKB-KW"/>
</dbReference>
<evidence type="ECO:0000256" key="4">
    <source>
        <dbReference type="ARBA" id="ARBA00035219"/>
    </source>
</evidence>
<dbReference type="Gene3D" id="2.30.30.70">
    <property type="entry name" value="Ribosomal protein L21"/>
    <property type="match status" value="1"/>
</dbReference>
<dbReference type="GO" id="GO:0005840">
    <property type="term" value="C:ribosome"/>
    <property type="evidence" value="ECO:0007669"/>
    <property type="project" value="UniProtKB-KW"/>
</dbReference>
<dbReference type="AlphaFoldDB" id="A0A7D6BM28"/>